<evidence type="ECO:0000256" key="1">
    <source>
        <dbReference type="SAM" id="Phobius"/>
    </source>
</evidence>
<evidence type="ECO:0000313" key="4">
    <source>
        <dbReference type="Proteomes" id="UP000799778"/>
    </source>
</evidence>
<dbReference type="GO" id="GO:0006694">
    <property type="term" value="P:steroid biosynthetic process"/>
    <property type="evidence" value="ECO:0007669"/>
    <property type="project" value="InterPro"/>
</dbReference>
<dbReference type="EMBL" id="ML978070">
    <property type="protein sequence ID" value="KAF2014340.1"/>
    <property type="molecule type" value="Genomic_DNA"/>
</dbReference>
<reference evidence="3" key="1">
    <citation type="journal article" date="2020" name="Stud. Mycol.">
        <title>101 Dothideomycetes genomes: a test case for predicting lifestyles and emergence of pathogens.</title>
        <authorList>
            <person name="Haridas S."/>
            <person name="Albert R."/>
            <person name="Binder M."/>
            <person name="Bloem J."/>
            <person name="Labutti K."/>
            <person name="Salamov A."/>
            <person name="Andreopoulos B."/>
            <person name="Baker S."/>
            <person name="Barry K."/>
            <person name="Bills G."/>
            <person name="Bluhm B."/>
            <person name="Cannon C."/>
            <person name="Castanera R."/>
            <person name="Culley D."/>
            <person name="Daum C."/>
            <person name="Ezra D."/>
            <person name="Gonzalez J."/>
            <person name="Henrissat B."/>
            <person name="Kuo A."/>
            <person name="Liang C."/>
            <person name="Lipzen A."/>
            <person name="Lutzoni F."/>
            <person name="Magnuson J."/>
            <person name="Mondo S."/>
            <person name="Nolan M."/>
            <person name="Ohm R."/>
            <person name="Pangilinan J."/>
            <person name="Park H.-J."/>
            <person name="Ramirez L."/>
            <person name="Alfaro M."/>
            <person name="Sun H."/>
            <person name="Tritt A."/>
            <person name="Yoshinaga Y."/>
            <person name="Zwiers L.-H."/>
            <person name="Turgeon B."/>
            <person name="Goodwin S."/>
            <person name="Spatafora J."/>
            <person name="Crous P."/>
            <person name="Grigoriev I."/>
        </authorList>
    </citation>
    <scope>NUCLEOTIDE SEQUENCE</scope>
    <source>
        <strain evidence="3">CBS 175.79</strain>
    </source>
</reference>
<dbReference type="SUPFAM" id="SSF51735">
    <property type="entry name" value="NAD(P)-binding Rossmann-fold domains"/>
    <property type="match status" value="1"/>
</dbReference>
<evidence type="ECO:0000259" key="2">
    <source>
        <dbReference type="Pfam" id="PF01073"/>
    </source>
</evidence>
<evidence type="ECO:0000313" key="3">
    <source>
        <dbReference type="EMBL" id="KAF2014340.1"/>
    </source>
</evidence>
<dbReference type="Pfam" id="PF01073">
    <property type="entry name" value="3Beta_HSD"/>
    <property type="match status" value="1"/>
</dbReference>
<dbReference type="InterPro" id="IPR036291">
    <property type="entry name" value="NAD(P)-bd_dom_sf"/>
</dbReference>
<dbReference type="Gene3D" id="3.40.50.720">
    <property type="entry name" value="NAD(P)-binding Rossmann-like Domain"/>
    <property type="match status" value="1"/>
</dbReference>
<keyword evidence="4" id="KW-1185">Reference proteome</keyword>
<dbReference type="GeneID" id="54282554"/>
<name>A0A6A5XNM8_9PLEO</name>
<sequence length="377" mass="41727">MSSPSSLGSVLVIGGCGGLGSQLVKQLLESKEATSLSVLDISLERNRVSGVTYYKGSVSSREDVLSALNNAQPKVIFHVASPHLMHQSATPKLFEEVNILGTQNLLDCIYESGVPKVLVYTSSTGIVHNGYTDIIRATEDVPICFFPEQTEPLQYYAHTKGKAEVMIREANRKHGLLTVALRCTTLYGEGDNTTIPQMVGNAQSGRGKMQVGDGKNLFDFTYTGNAAYAHRLAARKLLAVDPTLPPPPTTSDDRIDGEVFFLTNDEPWPFWDFVRAVGTAAGCGVRREDVRVTPIWVYYAIAVVAEWAVWLFTLGRKESQINRKMIRFFSMTNTFNVTKAKTRLGYKPQWSTQEGIDRAVKAYLDSEEKKKEGKKSK</sequence>
<keyword evidence="1" id="KW-0812">Transmembrane</keyword>
<organism evidence="3 4">
    <name type="scientific">Aaosphaeria arxii CBS 175.79</name>
    <dbReference type="NCBI Taxonomy" id="1450172"/>
    <lineage>
        <taxon>Eukaryota</taxon>
        <taxon>Fungi</taxon>
        <taxon>Dikarya</taxon>
        <taxon>Ascomycota</taxon>
        <taxon>Pezizomycotina</taxon>
        <taxon>Dothideomycetes</taxon>
        <taxon>Pleosporomycetidae</taxon>
        <taxon>Pleosporales</taxon>
        <taxon>Pleosporales incertae sedis</taxon>
        <taxon>Aaosphaeria</taxon>
    </lineage>
</organism>
<dbReference type="OrthoDB" id="10058185at2759"/>
<feature type="domain" description="3-beta hydroxysteroid dehydrogenase/isomerase" evidence="2">
    <location>
        <begin position="11"/>
        <end position="283"/>
    </location>
</feature>
<dbReference type="InterPro" id="IPR002225">
    <property type="entry name" value="3Beta_OHSteriod_DH/Estase"/>
</dbReference>
<proteinExistence type="predicted"/>
<gene>
    <name evidence="3" type="ORF">BU24DRAFT_392474</name>
</gene>
<protein>
    <submittedName>
        <fullName evidence="3">Sterol-4-alpha-carboxylate 3-dehydrogenase</fullName>
    </submittedName>
</protein>
<dbReference type="RefSeq" id="XP_033382679.1">
    <property type="nucleotide sequence ID" value="XM_033525157.1"/>
</dbReference>
<dbReference type="Proteomes" id="UP000799778">
    <property type="component" value="Unassembled WGS sequence"/>
</dbReference>
<keyword evidence="1" id="KW-0472">Membrane</keyword>
<feature type="transmembrane region" description="Helical" evidence="1">
    <location>
        <begin position="296"/>
        <end position="315"/>
    </location>
</feature>
<dbReference type="GO" id="GO:0016616">
    <property type="term" value="F:oxidoreductase activity, acting on the CH-OH group of donors, NAD or NADP as acceptor"/>
    <property type="evidence" value="ECO:0007669"/>
    <property type="project" value="InterPro"/>
</dbReference>
<dbReference type="AlphaFoldDB" id="A0A6A5XNM8"/>
<keyword evidence="1" id="KW-1133">Transmembrane helix</keyword>
<dbReference type="PANTHER" id="PTHR43000">
    <property type="entry name" value="DTDP-D-GLUCOSE 4,6-DEHYDRATASE-RELATED"/>
    <property type="match status" value="1"/>
</dbReference>
<accession>A0A6A5XNM8</accession>